<feature type="region of interest" description="Disordered" evidence="1">
    <location>
        <begin position="57"/>
        <end position="84"/>
    </location>
</feature>
<comment type="caution">
    <text evidence="2">The sequence shown here is derived from an EMBL/GenBank/DDBJ whole genome shotgun (WGS) entry which is preliminary data.</text>
</comment>
<reference evidence="2" key="1">
    <citation type="submission" date="2023-10" db="EMBL/GenBank/DDBJ databases">
        <authorList>
            <person name="Chen Y."/>
            <person name="Shah S."/>
            <person name="Dougan E. K."/>
            <person name="Thang M."/>
            <person name="Chan C."/>
        </authorList>
    </citation>
    <scope>NUCLEOTIDE SEQUENCE [LARGE SCALE GENOMIC DNA]</scope>
</reference>
<evidence type="ECO:0000313" key="2">
    <source>
        <dbReference type="EMBL" id="CAK0838927.1"/>
    </source>
</evidence>
<name>A0ABN9T1V6_9DINO</name>
<feature type="region of interest" description="Disordered" evidence="1">
    <location>
        <begin position="169"/>
        <end position="191"/>
    </location>
</feature>
<sequence>MFQADGWTCGFWVARWVGRALREIRGEGRKPPIGVTRACARGNEWIQKLQDASDNHFATAKAKAKARSKGKAKPPSDPTAPEPKYGSLEEALVAALTCAKCLPCKDGSTGCRACMGEWFEHMRKRSFLARAVKRWRQRPTGHPASAAWPPAREEACRVQPFEAAGARCEGQAQPTGLAERRARKTRRGARLSRLEGRREAAYERRGVVRSQAHIRSHPQGI</sequence>
<feature type="compositionally biased region" description="Basic residues" evidence="1">
    <location>
        <begin position="62"/>
        <end position="72"/>
    </location>
</feature>
<evidence type="ECO:0000256" key="1">
    <source>
        <dbReference type="SAM" id="MobiDB-lite"/>
    </source>
</evidence>
<dbReference type="Proteomes" id="UP001189429">
    <property type="component" value="Unassembled WGS sequence"/>
</dbReference>
<organism evidence="2 3">
    <name type="scientific">Prorocentrum cordatum</name>
    <dbReference type="NCBI Taxonomy" id="2364126"/>
    <lineage>
        <taxon>Eukaryota</taxon>
        <taxon>Sar</taxon>
        <taxon>Alveolata</taxon>
        <taxon>Dinophyceae</taxon>
        <taxon>Prorocentrales</taxon>
        <taxon>Prorocentraceae</taxon>
        <taxon>Prorocentrum</taxon>
    </lineage>
</organism>
<keyword evidence="3" id="KW-1185">Reference proteome</keyword>
<gene>
    <name evidence="2" type="ORF">PCOR1329_LOCUS34759</name>
</gene>
<accession>A0ABN9T1V6</accession>
<protein>
    <submittedName>
        <fullName evidence="2">Uncharacterized protein</fullName>
    </submittedName>
</protein>
<feature type="compositionally biased region" description="Basic residues" evidence="1">
    <location>
        <begin position="181"/>
        <end position="190"/>
    </location>
</feature>
<proteinExistence type="predicted"/>
<evidence type="ECO:0000313" key="3">
    <source>
        <dbReference type="Proteomes" id="UP001189429"/>
    </source>
</evidence>
<dbReference type="EMBL" id="CAUYUJ010014258">
    <property type="protein sequence ID" value="CAK0838927.1"/>
    <property type="molecule type" value="Genomic_DNA"/>
</dbReference>